<keyword evidence="2" id="KW-1185">Reference proteome</keyword>
<dbReference type="AlphaFoldDB" id="A0A4R1LQ70"/>
<organism evidence="1 2">
    <name type="scientific">Albibacterium bauzanense</name>
    <dbReference type="NCBI Taxonomy" id="653929"/>
    <lineage>
        <taxon>Bacteria</taxon>
        <taxon>Pseudomonadati</taxon>
        <taxon>Bacteroidota</taxon>
        <taxon>Sphingobacteriia</taxon>
        <taxon>Sphingobacteriales</taxon>
        <taxon>Sphingobacteriaceae</taxon>
        <taxon>Albibacterium</taxon>
    </lineage>
</organism>
<name>A0A4R1LQ70_9SPHI</name>
<proteinExistence type="predicted"/>
<dbReference type="Pfam" id="PF19514">
    <property type="entry name" value="MobC_2"/>
    <property type="match status" value="1"/>
</dbReference>
<evidence type="ECO:0000313" key="1">
    <source>
        <dbReference type="EMBL" id="TCK80912.1"/>
    </source>
</evidence>
<gene>
    <name evidence="1" type="ORF">C8N28_2667</name>
</gene>
<reference evidence="1 2" key="1">
    <citation type="submission" date="2019-03" db="EMBL/GenBank/DDBJ databases">
        <title>Genomic Encyclopedia of Archaeal and Bacterial Type Strains, Phase II (KMG-II): from individual species to whole genera.</title>
        <authorList>
            <person name="Goeker M."/>
        </authorList>
    </citation>
    <scope>NUCLEOTIDE SEQUENCE [LARGE SCALE GENOMIC DNA]</scope>
    <source>
        <strain evidence="1 2">DSM 22554</strain>
    </source>
</reference>
<evidence type="ECO:0008006" key="3">
    <source>
        <dbReference type="Google" id="ProtNLM"/>
    </source>
</evidence>
<sequence length="131" mass="15820">MANTDENRSRVILIRLKPNEFKLLEKRFRKSMFQYMSEYNRNVLLQKPVIFTYRDKSMDDMLEELIKLRRELNYIGNNFNQAVHKLNSVMGMPDAKLWQEALTVLRDQLEPSMREIKDKLNNYSEIWSQKS</sequence>
<dbReference type="EMBL" id="SMGO01000003">
    <property type="protein sequence ID" value="TCK80912.1"/>
    <property type="molecule type" value="Genomic_DNA"/>
</dbReference>
<dbReference type="InterPro" id="IPR045788">
    <property type="entry name" value="MobC_2"/>
</dbReference>
<accession>A0A4R1LQ70</accession>
<comment type="caution">
    <text evidence="1">The sequence shown here is derived from an EMBL/GenBank/DDBJ whole genome shotgun (WGS) entry which is preliminary data.</text>
</comment>
<evidence type="ECO:0000313" key="2">
    <source>
        <dbReference type="Proteomes" id="UP000294616"/>
    </source>
</evidence>
<dbReference type="Proteomes" id="UP000294616">
    <property type="component" value="Unassembled WGS sequence"/>
</dbReference>
<protein>
    <recommendedName>
        <fullName evidence="3">Mobilization protein MobC</fullName>
    </recommendedName>
</protein>